<evidence type="ECO:0000313" key="10">
    <source>
        <dbReference type="Proteomes" id="UP000315888"/>
    </source>
</evidence>
<dbReference type="Proteomes" id="UP000470018">
    <property type="component" value="Unassembled WGS sequence"/>
</dbReference>
<dbReference type="AlphaFoldDB" id="A0A090C2L5"/>
<dbReference type="RefSeq" id="WP_001009075.1">
    <property type="nucleotide sequence ID" value="NZ_AP014650.1"/>
</dbReference>
<dbReference type="EMBL" id="LRDT01000048">
    <property type="protein sequence ID" value="KZA11679.1"/>
    <property type="molecule type" value="Genomic_DNA"/>
</dbReference>
<evidence type="ECO:0000313" key="9">
    <source>
        <dbReference type="Proteomes" id="UP000197394"/>
    </source>
</evidence>
<geneLocation type="plasmid" evidence="5 12">
    <name>p1KSK6</name>
</geneLocation>
<reference evidence="4 9" key="5">
    <citation type="submission" date="2017-05" db="EMBL/GenBank/DDBJ databases">
        <title>Draft genome sequence of MDR A. baumannii AB360.</title>
        <authorList>
            <person name="Wareham D.W."/>
            <person name="Bean D.C."/>
        </authorList>
    </citation>
    <scope>NUCLEOTIDE SEQUENCE [LARGE SCALE GENOMIC DNA]</scope>
    <source>
        <strain evidence="4 9">AB360</strain>
    </source>
</reference>
<keyword evidence="5" id="KW-0614">Plasmid</keyword>
<reference evidence="1" key="4">
    <citation type="submission" date="2016-12" db="EMBL/GenBank/DDBJ databases">
        <authorList>
            <person name="Singh M."/>
            <person name="Fernando D."/>
            <person name="Kumar A."/>
        </authorList>
    </citation>
    <scope>NUCLEOTIDE SEQUENCE</scope>
    <source>
        <strain evidence="1">ATCC 17978-VU</strain>
    </source>
</reference>
<accession>A0A090C2L5</accession>
<evidence type="ECO:0000313" key="6">
    <source>
        <dbReference type="EMBL" id="TPU62361.1"/>
    </source>
</evidence>
<organism evidence="3 11">
    <name type="scientific">Acinetobacter baumannii</name>
    <dbReference type="NCBI Taxonomy" id="470"/>
    <lineage>
        <taxon>Bacteria</taxon>
        <taxon>Pseudomonadati</taxon>
        <taxon>Pseudomonadota</taxon>
        <taxon>Gammaproteobacteria</taxon>
        <taxon>Moraxellales</taxon>
        <taxon>Moraxellaceae</taxon>
        <taxon>Acinetobacter</taxon>
        <taxon>Acinetobacter calcoaceticus/baumannii complex</taxon>
    </lineage>
</organism>
<evidence type="ECO:0000313" key="12">
    <source>
        <dbReference type="Proteomes" id="UP000664966"/>
    </source>
</evidence>
<gene>
    <name evidence="1" type="ORF">AUO97_08090</name>
    <name evidence="4" type="ORF">CBE85_13600</name>
    <name evidence="6" type="ORF">FJU42_13935</name>
    <name evidence="3" type="ORF">G3N53_18665</name>
    <name evidence="5" type="ORF">J6E47_20160</name>
    <name evidence="2" type="ORF">LV35_03588</name>
</gene>
<dbReference type="EMBL" id="CP072271">
    <property type="protein sequence ID" value="QTK45496.1"/>
    <property type="molecule type" value="Genomic_DNA"/>
</dbReference>
<dbReference type="Proteomes" id="UP000072389">
    <property type="component" value="Chromosome"/>
</dbReference>
<protein>
    <submittedName>
        <fullName evidence="3">Uncharacterized protein</fullName>
    </submittedName>
</protein>
<reference evidence="2 8" key="3">
    <citation type="submission" date="2016-01" db="EMBL/GenBank/DDBJ databases">
        <title>Draft sequences of Acinetobacter baumannii isolates from wounded military personnel.</title>
        <authorList>
            <person name="Arivett B.A."/>
            <person name="Fiester S.E."/>
            <person name="Ream D.C."/>
            <person name="Actis L.A."/>
        </authorList>
    </citation>
    <scope>NUCLEOTIDE SEQUENCE [LARGE SCALE GENOMIC DNA]</scope>
    <source>
        <strain evidence="2 8">AB2828</strain>
    </source>
</reference>
<evidence type="ECO:0000313" key="4">
    <source>
        <dbReference type="EMBL" id="OWK66031.1"/>
    </source>
</evidence>
<sequence>MNFHGNSLSQIQDKIQILIFESDKEESFLGETIHFYQFWIELLFFLNQKKEVEIDMSKIQSSEDLQDLAELAYGHLYTSFMEKYGNDYYQTVKPLREYLDSLPAFNPEDPNSYESTATKEQHAKIICKFSNTGLKQ</sequence>
<dbReference type="EMBL" id="CP018664">
    <property type="protein sequence ID" value="APP30772.1"/>
    <property type="molecule type" value="Genomic_DNA"/>
</dbReference>
<reference evidence="1" key="2">
    <citation type="submission" date="2015-12" db="EMBL/GenBank/DDBJ databases">
        <authorList>
            <person name="Singh M.K."/>
            <person name="Fernando D.M."/>
            <person name="Kumar A."/>
        </authorList>
    </citation>
    <scope>NUCLEOTIDE SEQUENCE</scope>
    <source>
        <strain evidence="1">ATCC 17978-VU</strain>
    </source>
</reference>
<evidence type="ECO:0000313" key="5">
    <source>
        <dbReference type="EMBL" id="QTK45496.1"/>
    </source>
</evidence>
<evidence type="ECO:0000313" key="8">
    <source>
        <dbReference type="Proteomes" id="UP000076296"/>
    </source>
</evidence>
<evidence type="ECO:0000313" key="11">
    <source>
        <dbReference type="Proteomes" id="UP000470018"/>
    </source>
</evidence>
<evidence type="ECO:0000313" key="2">
    <source>
        <dbReference type="EMBL" id="KZA11679.1"/>
    </source>
</evidence>
<evidence type="ECO:0000313" key="1">
    <source>
        <dbReference type="EMBL" id="APP30772.1"/>
    </source>
</evidence>
<dbReference type="Proteomes" id="UP000664966">
    <property type="component" value="Plasmid p1KSK6"/>
</dbReference>
<dbReference type="EMBL" id="VHGY01000036">
    <property type="protein sequence ID" value="TPU62361.1"/>
    <property type="molecule type" value="Genomic_DNA"/>
</dbReference>
<proteinExistence type="predicted"/>
<dbReference type="EMBL" id="JAAGTY010000037">
    <property type="protein sequence ID" value="NDW43095.1"/>
    <property type="molecule type" value="Genomic_DNA"/>
</dbReference>
<reference evidence="1 7" key="1">
    <citation type="journal article" date="2014" name="Antimicrob. Agents Chemother.">
        <title>Triclosan can select for an AdeIJK-overexpressing mutant of Acinetobacter baumannii ATCC 17978 that displays reduced susceptibility to multiple antibiotics.</title>
        <authorList>
            <person name="Fernando D.M."/>
            <person name="Xu W."/>
            <person name="Loewen P.C."/>
            <person name="Zhanel G.G."/>
            <person name="Kumar A."/>
        </authorList>
    </citation>
    <scope>NUCLEOTIDE SEQUENCE [LARGE SCALE GENOMIC DNA]</scope>
    <source>
        <strain evidence="7">ATCC 17978</strain>
        <strain evidence="1">ATCC 17978-VU</strain>
    </source>
</reference>
<evidence type="ECO:0000313" key="7">
    <source>
        <dbReference type="Proteomes" id="UP000072389"/>
    </source>
</evidence>
<reference evidence="6 10" key="6">
    <citation type="submission" date="2019-06" db="EMBL/GenBank/DDBJ databases">
        <title>A Diverse Panel of Clinical Acinetobacter baumannii for Research Use.</title>
        <authorList>
            <person name="Mcgann P."/>
            <person name="Snesrud E."/>
            <person name="Galac M.R."/>
        </authorList>
    </citation>
    <scope>NUCLEOTIDE SEQUENCE [LARGE SCALE GENOMIC DNA]</scope>
    <source>
        <strain evidence="6 10">MRSN14237</strain>
    </source>
</reference>
<dbReference type="Proteomes" id="UP000076296">
    <property type="component" value="Unassembled WGS sequence"/>
</dbReference>
<reference evidence="3 11" key="7">
    <citation type="submission" date="2020-02" db="EMBL/GenBank/DDBJ databases">
        <title>Whole genome shot-gun sequencing of clinical Carbapenem resistant A. baumannii.</title>
        <authorList>
            <person name="Veeraraghavan B."/>
            <person name="Mathur P."/>
            <person name="Vijayakumar S."/>
            <person name="Vasudevan K."/>
            <person name="Lincy M."/>
            <person name="Kirubananthan A."/>
        </authorList>
    </citation>
    <scope>NUCLEOTIDE SEQUENCE [LARGE SCALE GENOMIC DNA]</scope>
    <source>
        <strain evidence="3 11">SP816</strain>
    </source>
</reference>
<evidence type="ECO:0000313" key="3">
    <source>
        <dbReference type="EMBL" id="NDW43095.1"/>
    </source>
</evidence>
<dbReference type="Proteomes" id="UP000315888">
    <property type="component" value="Unassembled WGS sequence"/>
</dbReference>
<dbReference type="EMBL" id="NGKM01000014">
    <property type="protein sequence ID" value="OWK66031.1"/>
    <property type="molecule type" value="Genomic_DNA"/>
</dbReference>
<reference evidence="5" key="8">
    <citation type="submission" date="2021-03" db="EMBL/GenBank/DDBJ databases">
        <title>Complete genome sequencing of Acinetobacter baumannii.</title>
        <authorList>
            <person name="Yadav B."/>
            <person name="Makwana N."/>
            <person name="Kharat A.S."/>
            <person name="Veeraraghavan B."/>
            <person name="Vijayakumar S."/>
            <person name="Priya M."/>
        </authorList>
    </citation>
    <scope>NUCLEOTIDE SEQUENCE</scope>
    <source>
        <strain evidence="5">KSK6</strain>
        <plasmid evidence="5">p1KSK6</plasmid>
    </source>
</reference>
<dbReference type="Proteomes" id="UP000197394">
    <property type="component" value="Unassembled WGS sequence"/>
</dbReference>
<name>A0A090C2L5_ACIBA</name>